<dbReference type="SUPFAM" id="SSF55718">
    <property type="entry name" value="SCP-like"/>
    <property type="match status" value="1"/>
</dbReference>
<dbReference type="EMBL" id="SLZY01000003">
    <property type="protein sequence ID" value="TCS73034.1"/>
    <property type="molecule type" value="Genomic_DNA"/>
</dbReference>
<keyword evidence="3" id="KW-1185">Reference proteome</keyword>
<feature type="signal peptide" evidence="1">
    <location>
        <begin position="1"/>
        <end position="22"/>
    </location>
</feature>
<dbReference type="OrthoDB" id="13708at2"/>
<gene>
    <name evidence="2" type="ORF">EDC61_103157</name>
</gene>
<evidence type="ECO:0000256" key="1">
    <source>
        <dbReference type="SAM" id="SignalP"/>
    </source>
</evidence>
<dbReference type="AlphaFoldDB" id="A0A4R3JXI2"/>
<sequence length="170" mass="18444">MQKLFTALCASGLVLAAPAALATPLMSADWAAQACQQWNKTPALTDELAEKWIKNDGGRGYKIVQMYRTDCGAATKVEMKIQPQGGKAICTYGGKVQTAKLDDIRDYVMYAPTKTWKEMGAGEYGPKRGMFFHSFRFDGPNAEAMGVMGAFEAFVLFPGKIPGEDACPAK</sequence>
<evidence type="ECO:0000313" key="3">
    <source>
        <dbReference type="Proteomes" id="UP000295135"/>
    </source>
</evidence>
<dbReference type="RefSeq" id="WP_126462227.1">
    <property type="nucleotide sequence ID" value="NZ_AP018721.1"/>
</dbReference>
<protein>
    <submittedName>
        <fullName evidence="2">Putative sterol carrier protein</fullName>
    </submittedName>
</protein>
<proteinExistence type="predicted"/>
<evidence type="ECO:0000313" key="2">
    <source>
        <dbReference type="EMBL" id="TCS73034.1"/>
    </source>
</evidence>
<reference evidence="2 3" key="1">
    <citation type="submission" date="2019-03" db="EMBL/GenBank/DDBJ databases">
        <title>Genomic Encyclopedia of Type Strains, Phase IV (KMG-IV): sequencing the most valuable type-strain genomes for metagenomic binning, comparative biology and taxonomic classification.</title>
        <authorList>
            <person name="Goeker M."/>
        </authorList>
    </citation>
    <scope>NUCLEOTIDE SEQUENCE [LARGE SCALE GENOMIC DNA]</scope>
    <source>
        <strain evidence="2 3">DSM 103923</strain>
    </source>
</reference>
<dbReference type="InterPro" id="IPR036527">
    <property type="entry name" value="SCP2_sterol-bd_dom_sf"/>
</dbReference>
<organism evidence="2 3">
    <name type="scientific">Sulfuritortus calidifontis</name>
    <dbReference type="NCBI Taxonomy" id="1914471"/>
    <lineage>
        <taxon>Bacteria</taxon>
        <taxon>Pseudomonadati</taxon>
        <taxon>Pseudomonadota</taxon>
        <taxon>Betaproteobacteria</taxon>
        <taxon>Nitrosomonadales</taxon>
        <taxon>Thiobacillaceae</taxon>
        <taxon>Sulfuritortus</taxon>
    </lineage>
</organism>
<accession>A0A4R3JXI2</accession>
<keyword evidence="1" id="KW-0732">Signal</keyword>
<name>A0A4R3JXI2_9PROT</name>
<dbReference type="Proteomes" id="UP000295135">
    <property type="component" value="Unassembled WGS sequence"/>
</dbReference>
<dbReference type="Gene3D" id="3.30.1050.10">
    <property type="entry name" value="SCP2 sterol-binding domain"/>
    <property type="match status" value="1"/>
</dbReference>
<comment type="caution">
    <text evidence="2">The sequence shown here is derived from an EMBL/GenBank/DDBJ whole genome shotgun (WGS) entry which is preliminary data.</text>
</comment>
<feature type="chain" id="PRO_5020375177" evidence="1">
    <location>
        <begin position="23"/>
        <end position="170"/>
    </location>
</feature>